<proteinExistence type="predicted"/>
<dbReference type="AlphaFoldDB" id="A0A0L0G725"/>
<reference evidence="1 2" key="1">
    <citation type="submission" date="2011-02" db="EMBL/GenBank/DDBJ databases">
        <title>The Genome Sequence of Sphaeroforma arctica JP610.</title>
        <authorList>
            <consortium name="The Broad Institute Genome Sequencing Platform"/>
            <person name="Russ C."/>
            <person name="Cuomo C."/>
            <person name="Young S.K."/>
            <person name="Zeng Q."/>
            <person name="Gargeya S."/>
            <person name="Alvarado L."/>
            <person name="Berlin A."/>
            <person name="Chapman S.B."/>
            <person name="Chen Z."/>
            <person name="Freedman E."/>
            <person name="Gellesch M."/>
            <person name="Goldberg J."/>
            <person name="Griggs A."/>
            <person name="Gujja S."/>
            <person name="Heilman E."/>
            <person name="Heiman D."/>
            <person name="Howarth C."/>
            <person name="Mehta T."/>
            <person name="Neiman D."/>
            <person name="Pearson M."/>
            <person name="Roberts A."/>
            <person name="Saif S."/>
            <person name="Shea T."/>
            <person name="Shenoy N."/>
            <person name="Sisk P."/>
            <person name="Stolte C."/>
            <person name="Sykes S."/>
            <person name="White J."/>
            <person name="Yandava C."/>
            <person name="Burger G."/>
            <person name="Gray M.W."/>
            <person name="Holland P.W.H."/>
            <person name="King N."/>
            <person name="Lang F.B.F."/>
            <person name="Roger A.J."/>
            <person name="Ruiz-Trillo I."/>
            <person name="Haas B."/>
            <person name="Nusbaum C."/>
            <person name="Birren B."/>
        </authorList>
    </citation>
    <scope>NUCLEOTIDE SEQUENCE [LARGE SCALE GENOMIC DNA]</scope>
    <source>
        <strain evidence="1 2">JP610</strain>
    </source>
</reference>
<evidence type="ECO:0000313" key="1">
    <source>
        <dbReference type="EMBL" id="KNC84837.1"/>
    </source>
</evidence>
<dbReference type="Proteomes" id="UP000054560">
    <property type="component" value="Unassembled WGS sequence"/>
</dbReference>
<gene>
    <name evidence="1" type="ORF">SARC_02948</name>
</gene>
<accession>A0A0L0G725</accession>
<name>A0A0L0G725_9EUKA</name>
<keyword evidence="2" id="KW-1185">Reference proteome</keyword>
<evidence type="ECO:0000313" key="2">
    <source>
        <dbReference type="Proteomes" id="UP000054560"/>
    </source>
</evidence>
<organism evidence="1 2">
    <name type="scientific">Sphaeroforma arctica JP610</name>
    <dbReference type="NCBI Taxonomy" id="667725"/>
    <lineage>
        <taxon>Eukaryota</taxon>
        <taxon>Ichthyosporea</taxon>
        <taxon>Ichthyophonida</taxon>
        <taxon>Sphaeroforma</taxon>
    </lineage>
</organism>
<dbReference type="RefSeq" id="XP_014158739.1">
    <property type="nucleotide sequence ID" value="XM_014303264.1"/>
</dbReference>
<dbReference type="GeneID" id="25903452"/>
<sequence>MQARVMLERGVPPPMHSRLVAVLGPSLMDIQLIESAIVSTESQMLKVCYAQTFAALGRRGDVIAQEELNGSMASAKDLAFVLVDEISRNGFKAIQGHFLWKEVVNQYEEGAARAAIDPFTMEPLEEEPAVVARTG</sequence>
<dbReference type="EMBL" id="KQ241737">
    <property type="protein sequence ID" value="KNC84837.1"/>
    <property type="molecule type" value="Genomic_DNA"/>
</dbReference>
<protein>
    <submittedName>
        <fullName evidence="1">Uncharacterized protein</fullName>
    </submittedName>
</protein>